<gene>
    <name evidence="1" type="ORF">LCGC14_2992470</name>
</gene>
<comment type="caution">
    <text evidence="1">The sequence shown here is derived from an EMBL/GenBank/DDBJ whole genome shotgun (WGS) entry which is preliminary data.</text>
</comment>
<evidence type="ECO:0000313" key="1">
    <source>
        <dbReference type="EMBL" id="KKK63617.1"/>
    </source>
</evidence>
<sequence length="68" mass="7257">MAGKASRRNFLRKIAAGLPALAAGGAFAHIGLTAKRGKNGSKFPGDPTVWRSKFLKQARAERAPPPWT</sequence>
<dbReference type="EMBL" id="LAZR01061420">
    <property type="protein sequence ID" value="KKK63617.1"/>
    <property type="molecule type" value="Genomic_DNA"/>
</dbReference>
<organism evidence="1">
    <name type="scientific">marine sediment metagenome</name>
    <dbReference type="NCBI Taxonomy" id="412755"/>
    <lineage>
        <taxon>unclassified sequences</taxon>
        <taxon>metagenomes</taxon>
        <taxon>ecological metagenomes</taxon>
    </lineage>
</organism>
<protein>
    <submittedName>
        <fullName evidence="1">Uncharacterized protein</fullName>
    </submittedName>
</protein>
<dbReference type="PROSITE" id="PS51318">
    <property type="entry name" value="TAT"/>
    <property type="match status" value="1"/>
</dbReference>
<dbReference type="InterPro" id="IPR006311">
    <property type="entry name" value="TAT_signal"/>
</dbReference>
<proteinExistence type="predicted"/>
<accession>A0A0F8X3C4</accession>
<dbReference type="AlphaFoldDB" id="A0A0F8X3C4"/>
<name>A0A0F8X3C4_9ZZZZ</name>
<reference evidence="1" key="1">
    <citation type="journal article" date="2015" name="Nature">
        <title>Complex archaea that bridge the gap between prokaryotes and eukaryotes.</title>
        <authorList>
            <person name="Spang A."/>
            <person name="Saw J.H."/>
            <person name="Jorgensen S.L."/>
            <person name="Zaremba-Niedzwiedzka K."/>
            <person name="Martijn J."/>
            <person name="Lind A.E."/>
            <person name="van Eijk R."/>
            <person name="Schleper C."/>
            <person name="Guy L."/>
            <person name="Ettema T.J."/>
        </authorList>
    </citation>
    <scope>NUCLEOTIDE SEQUENCE</scope>
</reference>